<comment type="similarity">
    <text evidence="2">Belongs to the sorting nexin family.</text>
</comment>
<evidence type="ECO:0000256" key="8">
    <source>
        <dbReference type="ARBA" id="ARBA00023136"/>
    </source>
</evidence>
<keyword evidence="6" id="KW-0072">Autophagy</keyword>
<evidence type="ECO:0000313" key="11">
    <source>
        <dbReference type="Proteomes" id="UP000193944"/>
    </source>
</evidence>
<dbReference type="GO" id="GO:0042147">
    <property type="term" value="P:retrograde transport, endosome to Golgi"/>
    <property type="evidence" value="ECO:0007669"/>
    <property type="project" value="InterPro"/>
</dbReference>
<dbReference type="GO" id="GO:0005829">
    <property type="term" value="C:cytosol"/>
    <property type="evidence" value="ECO:0007669"/>
    <property type="project" value="GOC"/>
</dbReference>
<proteinExistence type="inferred from homology"/>
<dbReference type="InterPro" id="IPR027267">
    <property type="entry name" value="AH/BAR_dom_sf"/>
</dbReference>
<dbReference type="PANTHER" id="PTHR46979">
    <property type="entry name" value="SORTING NEXIN-41"/>
    <property type="match status" value="1"/>
</dbReference>
<evidence type="ECO:0000256" key="6">
    <source>
        <dbReference type="ARBA" id="ARBA00023006"/>
    </source>
</evidence>
<accession>A0A1Y1WRD6</accession>
<name>A0A1Y1WRD6_9FUNG</name>
<dbReference type="InterPro" id="IPR001683">
    <property type="entry name" value="PX_dom"/>
</dbReference>
<evidence type="ECO:0000313" key="10">
    <source>
        <dbReference type="EMBL" id="ORX76099.1"/>
    </source>
</evidence>
<keyword evidence="8" id="KW-0472">Membrane</keyword>
<dbReference type="Proteomes" id="UP000193944">
    <property type="component" value="Unassembled WGS sequence"/>
</dbReference>
<organism evidence="10 11">
    <name type="scientific">Anaeromyces robustus</name>
    <dbReference type="NCBI Taxonomy" id="1754192"/>
    <lineage>
        <taxon>Eukaryota</taxon>
        <taxon>Fungi</taxon>
        <taxon>Fungi incertae sedis</taxon>
        <taxon>Chytridiomycota</taxon>
        <taxon>Chytridiomycota incertae sedis</taxon>
        <taxon>Neocallimastigomycetes</taxon>
        <taxon>Neocallimastigales</taxon>
        <taxon>Neocallimastigaceae</taxon>
        <taxon>Anaeromyces</taxon>
    </lineage>
</organism>
<keyword evidence="3" id="KW-0813">Transport</keyword>
<dbReference type="InterPro" id="IPR051079">
    <property type="entry name" value="Sorting_Nexin_Autophagy"/>
</dbReference>
<evidence type="ECO:0000256" key="7">
    <source>
        <dbReference type="ARBA" id="ARBA00023121"/>
    </source>
</evidence>
<dbReference type="EMBL" id="MCFG01000318">
    <property type="protein sequence ID" value="ORX76099.1"/>
    <property type="molecule type" value="Genomic_DNA"/>
</dbReference>
<sequence>MSLQAVDSDPLMSPDYEDVDINNNNIDNNINNKDSEIENPTLNDDTEGSFKNIDIEYPNKPNLLQSAGNQIDCSFITPPEPNVKRLLRSTNINSIEEYGIDIKSKVHCCDLLDNIFNHDNYNDYFIEITQAEKINDFFGSSYIIYTIQTIRKQDHEVLFETKRRYSEFDMLQKHLIARFPTLIIPPIPGKSNLIEYATGSGKNQKDTMVEKRKRMLQTFLNRLRKHPVLCCMHIIHLFIQQGAQWSSKQDIIDLKEGTNKIVSCIDEPRLVIIKDKLNLCLKYITAMYNIQSEACKNLQDLSVLYSNSGEIYNCWSMEKDPYAPILDQFRKTGETLYTKLQTALQNMETYIIDTLVQYIKYIEIALNVCKVYRNKYLRFQQISQQLENKRNYLKHMENENAHEPSYEPTGSIGIENNILRFRSTINSFIDNDPIVTRQNNISSTKDFINQLEGDQESQLSILAIASLQVDTDIQRFEKERKDDFINIFKQYALIHRDIDAYQYELWSSIKSQISNK</sequence>
<dbReference type="SUPFAM" id="SSF103657">
    <property type="entry name" value="BAR/IMD domain-like"/>
    <property type="match status" value="1"/>
</dbReference>
<evidence type="ECO:0000256" key="5">
    <source>
        <dbReference type="ARBA" id="ARBA00022927"/>
    </source>
</evidence>
<dbReference type="PANTHER" id="PTHR46979:SF2">
    <property type="entry name" value="SORTING NEXIN-41"/>
    <property type="match status" value="1"/>
</dbReference>
<dbReference type="InterPro" id="IPR036871">
    <property type="entry name" value="PX_dom_sf"/>
</dbReference>
<evidence type="ECO:0000256" key="3">
    <source>
        <dbReference type="ARBA" id="ARBA00022448"/>
    </source>
</evidence>
<dbReference type="Gene3D" id="3.30.1520.10">
    <property type="entry name" value="Phox-like domain"/>
    <property type="match status" value="1"/>
</dbReference>
<dbReference type="SUPFAM" id="SSF64268">
    <property type="entry name" value="PX domain"/>
    <property type="match status" value="1"/>
</dbReference>
<dbReference type="Gene3D" id="1.20.1270.60">
    <property type="entry name" value="Arfaptin homology (AH) domain/BAR domain"/>
    <property type="match status" value="1"/>
</dbReference>
<evidence type="ECO:0000256" key="2">
    <source>
        <dbReference type="ARBA" id="ARBA00010883"/>
    </source>
</evidence>
<comment type="caution">
    <text evidence="10">The sequence shown here is derived from an EMBL/GenBank/DDBJ whole genome shotgun (WGS) entry which is preliminary data.</text>
</comment>
<dbReference type="Pfam" id="PF00787">
    <property type="entry name" value="PX"/>
    <property type="match status" value="1"/>
</dbReference>
<dbReference type="STRING" id="1754192.A0A1Y1WRD6"/>
<dbReference type="GO" id="GO:0010008">
    <property type="term" value="C:endosome membrane"/>
    <property type="evidence" value="ECO:0007669"/>
    <property type="project" value="UniProtKB-SubCell"/>
</dbReference>
<dbReference type="PROSITE" id="PS50195">
    <property type="entry name" value="PX"/>
    <property type="match status" value="1"/>
</dbReference>
<comment type="subcellular location">
    <subcellularLocation>
        <location evidence="1">Endosome membrane</location>
        <topology evidence="1">Peripheral membrane protein</topology>
    </subcellularLocation>
</comment>
<dbReference type="OrthoDB" id="289314at2759"/>
<dbReference type="GO" id="GO:0015031">
    <property type="term" value="P:protein transport"/>
    <property type="evidence" value="ECO:0007669"/>
    <property type="project" value="UniProtKB-KW"/>
</dbReference>
<keyword evidence="4" id="KW-0967">Endosome</keyword>
<dbReference type="CDD" id="cd06867">
    <property type="entry name" value="PX_SNX41_42"/>
    <property type="match status" value="1"/>
</dbReference>
<gene>
    <name evidence="10" type="ORF">BCR32DRAFT_84072</name>
</gene>
<reference evidence="10 11" key="1">
    <citation type="submission" date="2016-08" db="EMBL/GenBank/DDBJ databases">
        <title>A Parts List for Fungal Cellulosomes Revealed by Comparative Genomics.</title>
        <authorList>
            <consortium name="DOE Joint Genome Institute"/>
            <person name="Haitjema C.H."/>
            <person name="Gilmore S.P."/>
            <person name="Henske J.K."/>
            <person name="Solomon K.V."/>
            <person name="De Groot R."/>
            <person name="Kuo A."/>
            <person name="Mondo S.J."/>
            <person name="Salamov A.A."/>
            <person name="Labutti K."/>
            <person name="Zhao Z."/>
            <person name="Chiniquy J."/>
            <person name="Barry K."/>
            <person name="Brewer H.M."/>
            <person name="Purvine S.O."/>
            <person name="Wright A.T."/>
            <person name="Boxma B."/>
            <person name="Van Alen T."/>
            <person name="Hackstein J.H."/>
            <person name="Baker S.E."/>
            <person name="Grigoriev I.V."/>
            <person name="O'Malley M.A."/>
        </authorList>
    </citation>
    <scope>NUCLEOTIDE SEQUENCE [LARGE SCALE GENOMIC DNA]</scope>
    <source>
        <strain evidence="10 11">S4</strain>
    </source>
</reference>
<feature type="domain" description="PX" evidence="9">
    <location>
        <begin position="123"/>
        <end position="245"/>
    </location>
</feature>
<evidence type="ECO:0000259" key="9">
    <source>
        <dbReference type="PROSITE" id="PS50195"/>
    </source>
</evidence>
<evidence type="ECO:0000256" key="4">
    <source>
        <dbReference type="ARBA" id="ARBA00022753"/>
    </source>
</evidence>
<dbReference type="AlphaFoldDB" id="A0A1Y1WRD6"/>
<keyword evidence="11" id="KW-1185">Reference proteome</keyword>
<dbReference type="GO" id="GO:0035091">
    <property type="term" value="F:phosphatidylinositol binding"/>
    <property type="evidence" value="ECO:0007669"/>
    <property type="project" value="InterPro"/>
</dbReference>
<dbReference type="InterPro" id="IPR044106">
    <property type="entry name" value="PX_Snx41/Atg20"/>
</dbReference>
<dbReference type="GO" id="GO:0006914">
    <property type="term" value="P:autophagy"/>
    <property type="evidence" value="ECO:0007669"/>
    <property type="project" value="UniProtKB-KW"/>
</dbReference>
<protein>
    <recommendedName>
        <fullName evidence="9">PX domain-containing protein</fullName>
    </recommendedName>
</protein>
<evidence type="ECO:0000256" key="1">
    <source>
        <dbReference type="ARBA" id="ARBA00004481"/>
    </source>
</evidence>
<reference evidence="10 11" key="2">
    <citation type="submission" date="2016-08" db="EMBL/GenBank/DDBJ databases">
        <title>Pervasive Adenine N6-methylation of Active Genes in Fungi.</title>
        <authorList>
            <consortium name="DOE Joint Genome Institute"/>
            <person name="Mondo S.J."/>
            <person name="Dannebaum R.O."/>
            <person name="Kuo R.C."/>
            <person name="Labutti K."/>
            <person name="Haridas S."/>
            <person name="Kuo A."/>
            <person name="Salamov A."/>
            <person name="Ahrendt S.R."/>
            <person name="Lipzen A."/>
            <person name="Sullivan W."/>
            <person name="Andreopoulos W.B."/>
            <person name="Clum A."/>
            <person name="Lindquist E."/>
            <person name="Daum C."/>
            <person name="Ramamoorthy G.K."/>
            <person name="Gryganskyi A."/>
            <person name="Culley D."/>
            <person name="Magnuson J.K."/>
            <person name="James T.Y."/>
            <person name="O'Malley M.A."/>
            <person name="Stajich J.E."/>
            <person name="Spatafora J.W."/>
            <person name="Visel A."/>
            <person name="Grigoriev I.V."/>
        </authorList>
    </citation>
    <scope>NUCLEOTIDE SEQUENCE [LARGE SCALE GENOMIC DNA]</scope>
    <source>
        <strain evidence="10 11">S4</strain>
    </source>
</reference>
<dbReference type="SMART" id="SM00312">
    <property type="entry name" value="PX"/>
    <property type="match status" value="1"/>
</dbReference>
<keyword evidence="7" id="KW-0446">Lipid-binding</keyword>
<keyword evidence="5" id="KW-0653">Protein transport</keyword>